<reference evidence="1" key="1">
    <citation type="submission" date="2021-01" db="EMBL/GenBank/DDBJ databases">
        <title>Whole genome shotgun sequence of Virgisporangium aurantiacum NBRC 16421.</title>
        <authorList>
            <person name="Komaki H."/>
            <person name="Tamura T."/>
        </authorList>
    </citation>
    <scope>NUCLEOTIDE SEQUENCE</scope>
    <source>
        <strain evidence="1">NBRC 16421</strain>
    </source>
</reference>
<dbReference type="EMBL" id="BOPG01000091">
    <property type="protein sequence ID" value="GIJ63297.1"/>
    <property type="molecule type" value="Genomic_DNA"/>
</dbReference>
<organism evidence="1 2">
    <name type="scientific">Virgisporangium aurantiacum</name>
    <dbReference type="NCBI Taxonomy" id="175570"/>
    <lineage>
        <taxon>Bacteria</taxon>
        <taxon>Bacillati</taxon>
        <taxon>Actinomycetota</taxon>
        <taxon>Actinomycetes</taxon>
        <taxon>Micromonosporales</taxon>
        <taxon>Micromonosporaceae</taxon>
        <taxon>Virgisporangium</taxon>
    </lineage>
</organism>
<keyword evidence="2" id="KW-1185">Reference proteome</keyword>
<protein>
    <submittedName>
        <fullName evidence="1">Uncharacterized protein</fullName>
    </submittedName>
</protein>
<dbReference type="InterPro" id="IPR027417">
    <property type="entry name" value="P-loop_NTPase"/>
</dbReference>
<evidence type="ECO:0000313" key="2">
    <source>
        <dbReference type="Proteomes" id="UP000612585"/>
    </source>
</evidence>
<dbReference type="Proteomes" id="UP000612585">
    <property type="component" value="Unassembled WGS sequence"/>
</dbReference>
<name>A0A8J4E913_9ACTN</name>
<dbReference type="SUPFAM" id="SSF52540">
    <property type="entry name" value="P-loop containing nucleoside triphosphate hydrolases"/>
    <property type="match status" value="1"/>
</dbReference>
<proteinExistence type="predicted"/>
<evidence type="ECO:0000313" key="1">
    <source>
        <dbReference type="EMBL" id="GIJ63297.1"/>
    </source>
</evidence>
<comment type="caution">
    <text evidence="1">The sequence shown here is derived from an EMBL/GenBank/DDBJ whole genome shotgun (WGS) entry which is preliminary data.</text>
</comment>
<gene>
    <name evidence="1" type="ORF">Vau01_108130</name>
</gene>
<sequence length="416" mass="46255">MAPIEIGTDLPTFNIIALGGQETGKTVLLASMFHRLTTEVNEGVFRLETSLDQAVHLTNLYRRLRDPDAEWPPGTSLGETRSFTFTCIGSAGGTEFPVLRFNYLDYAGELVGGGPTSEAALEQQEERQRDLEQRIEVAHALFGIIDGQRMLAGLRGDPKGLLYLETSIIPMIGLLRRAKCPVHFVLTKWDLFDGTLDLGGAAGSDEPMDENDRLVVVRDELMSQPAIRNLVEQRRREKRIVRLVPVSAIGRQFATMDAEGHMLKRRNGRLRPVNIEIPLCAVLPDLFTQIEEQLQAADEEKLLAARRDRARLTALEAVSAVGKLLARPAGSALRIAADVAIGRNAFNDRLADMFIDWAGHRFDDKMGRVNAVVDDAKQQLNELGLIRNAVLREFSERMIVLKRQLPASDLADRSSR</sequence>
<accession>A0A8J4E913</accession>
<dbReference type="AlphaFoldDB" id="A0A8J4E913"/>